<reference evidence="1 3" key="1">
    <citation type="submission" date="2020-12" db="EMBL/GenBank/DDBJ databases">
        <title>FDA dAtabase for Regulatory Grade micrObial Sequences (FDA-ARGOS): Supporting development and validation of Infectious Disease Dx tests.</title>
        <authorList>
            <person name="Minogue T."/>
            <person name="Wolcott M."/>
            <person name="Wasieloski L."/>
            <person name="Aguilar W."/>
            <person name="Moore D."/>
            <person name="Jaissle J."/>
            <person name="Tallon L."/>
            <person name="Sadzewicz L."/>
            <person name="Zhao X."/>
            <person name="Boylan J."/>
            <person name="Ott S."/>
            <person name="Bowen H."/>
            <person name="Vavikolanu K."/>
            <person name="Mehta A."/>
            <person name="Aluvathingal J."/>
            <person name="Nadendla S."/>
            <person name="Yan Y."/>
            <person name="Sichtig H."/>
        </authorList>
    </citation>
    <scope>NUCLEOTIDE SEQUENCE [LARGE SCALE GENOMIC DNA]</scope>
    <source>
        <strain evidence="1 3">FDAARGOS_949</strain>
        <plasmid evidence="1 3">unnamed1</plasmid>
    </source>
</reference>
<dbReference type="PANTHER" id="PTHR36529:SF1">
    <property type="entry name" value="GLYCOSYLTRANSFERASE"/>
    <property type="match status" value="1"/>
</dbReference>
<evidence type="ECO:0000313" key="2">
    <source>
        <dbReference type="EMBL" id="USS44174.1"/>
    </source>
</evidence>
<proteinExistence type="predicted"/>
<gene>
    <name evidence="1" type="ORF">I6H06_29240</name>
    <name evidence="2" type="ORF">NFI99_12885</name>
</gene>
<evidence type="ECO:0000313" key="3">
    <source>
        <dbReference type="Proteomes" id="UP000594892"/>
    </source>
</evidence>
<dbReference type="InterPro" id="IPR018641">
    <property type="entry name" value="Trfase_1_rSAM/seldom-assoc"/>
</dbReference>
<evidence type="ECO:0000313" key="4">
    <source>
        <dbReference type="Proteomes" id="UP001056386"/>
    </source>
</evidence>
<geneLocation type="plasmid" evidence="3 4">
    <name>unnamed1</name>
</geneLocation>
<protein>
    <submittedName>
        <fullName evidence="1">TIGR04282 family arsenosugar biosynthesis glycosyltransferase</fullName>
    </submittedName>
</protein>
<dbReference type="Pfam" id="PF09837">
    <property type="entry name" value="DUF2064"/>
    <property type="match status" value="1"/>
</dbReference>
<dbReference type="Proteomes" id="UP000594892">
    <property type="component" value="Plasmid unnamed1"/>
</dbReference>
<dbReference type="Proteomes" id="UP001056386">
    <property type="component" value="Plasmid unnamed1"/>
</dbReference>
<dbReference type="SUPFAM" id="SSF53448">
    <property type="entry name" value="Nucleotide-diphospho-sugar transferases"/>
    <property type="match status" value="1"/>
</dbReference>
<dbReference type="InterPro" id="IPR029044">
    <property type="entry name" value="Nucleotide-diphossugar_trans"/>
</dbReference>
<organism evidence="1 3">
    <name type="scientific">Burkholderia glumae</name>
    <name type="common">Pseudomonas glumae</name>
    <dbReference type="NCBI Taxonomy" id="337"/>
    <lineage>
        <taxon>Bacteria</taxon>
        <taxon>Pseudomonadati</taxon>
        <taxon>Pseudomonadota</taxon>
        <taxon>Betaproteobacteria</taxon>
        <taxon>Burkholderiales</taxon>
        <taxon>Burkholderiaceae</taxon>
        <taxon>Burkholderia</taxon>
    </lineage>
</organism>
<dbReference type="Gene3D" id="3.90.550.10">
    <property type="entry name" value="Spore Coat Polysaccharide Biosynthesis Protein SpsA, Chain A"/>
    <property type="match status" value="1"/>
</dbReference>
<sequence>MSASCHVAVFSKPPIPGAVKTRLIPAIGADDAASLHHRLLRHTLSVVCRTRYARSLWIAGQLAHPALLDANHDFGIGLLRQEGPDLGARMKHAMRVLLPHATAVAIIGTDCPLLTPAHFERIFNALLGGSEVAAIPAEDGGYVLIGAATSEPARRDVVLDALFDDMPWSTDLVMSRTRERLLRIGASLHELPPLWDVDRPDDLARLEAVALPPDARSP</sequence>
<accession>A0AAP9Y760</accession>
<reference evidence="2" key="2">
    <citation type="submission" date="2022-06" db="EMBL/GenBank/DDBJ databases">
        <title>Draft genome sequence of Burkholderia glumae strain GR20004 isolated from rice panicle showing bacterial panicle blight.</title>
        <authorList>
            <person name="Choi S.Y."/>
            <person name="Lee Y.H."/>
        </authorList>
    </citation>
    <scope>NUCLEOTIDE SEQUENCE</scope>
    <source>
        <strain evidence="2">GR20004</strain>
        <plasmid evidence="2">unnamed1</plasmid>
    </source>
</reference>
<dbReference type="EMBL" id="CP099584">
    <property type="protein sequence ID" value="USS44174.1"/>
    <property type="molecule type" value="Genomic_DNA"/>
</dbReference>
<dbReference type="RefSeq" id="WP_012732784.1">
    <property type="nucleotide sequence ID" value="NZ_CP021076.1"/>
</dbReference>
<keyword evidence="1" id="KW-0614">Plasmid</keyword>
<evidence type="ECO:0000313" key="1">
    <source>
        <dbReference type="EMBL" id="QPQ94697.1"/>
    </source>
</evidence>
<dbReference type="EMBL" id="CP065602">
    <property type="protein sequence ID" value="QPQ94697.1"/>
    <property type="molecule type" value="Genomic_DNA"/>
</dbReference>
<dbReference type="AlphaFoldDB" id="A0AAP9Y760"/>
<dbReference type="PANTHER" id="PTHR36529">
    <property type="entry name" value="SLL1095 PROTEIN"/>
    <property type="match status" value="1"/>
</dbReference>
<dbReference type="NCBIfam" id="TIGR04282">
    <property type="entry name" value="glyco_like_cofC"/>
    <property type="match status" value="1"/>
</dbReference>
<name>A0AAP9Y760_BURGL</name>
<dbReference type="GeneID" id="45693212"/>
<keyword evidence="4" id="KW-1185">Reference proteome</keyword>